<evidence type="ECO:0000313" key="3">
    <source>
        <dbReference type="EMBL" id="TWT82823.1"/>
    </source>
</evidence>
<sequence length="72" mass="8086">MTKTEDNDDGTQQSEFEREASRGENSLVREFGHFLLENKKWWLVPLISSLLLLGLISLLAAGGAAPFIYTLF</sequence>
<comment type="caution">
    <text evidence="3">The sequence shown here is derived from an EMBL/GenBank/DDBJ whole genome shotgun (WGS) entry which is preliminary data.</text>
</comment>
<keyword evidence="2" id="KW-0472">Membrane</keyword>
<feature type="region of interest" description="Disordered" evidence="1">
    <location>
        <begin position="1"/>
        <end position="23"/>
    </location>
</feature>
<accession>A0A5C5Z8H4</accession>
<dbReference type="EMBL" id="SJPJ01000001">
    <property type="protein sequence ID" value="TWT82823.1"/>
    <property type="molecule type" value="Genomic_DNA"/>
</dbReference>
<keyword evidence="4" id="KW-1185">Reference proteome</keyword>
<dbReference type="RefSeq" id="WP_146399569.1">
    <property type="nucleotide sequence ID" value="NZ_SJPJ01000001.1"/>
</dbReference>
<evidence type="ECO:0000313" key="4">
    <source>
        <dbReference type="Proteomes" id="UP000315010"/>
    </source>
</evidence>
<protein>
    <submittedName>
        <fullName evidence="3">Uncharacterized protein</fullName>
    </submittedName>
</protein>
<feature type="transmembrane region" description="Helical" evidence="2">
    <location>
        <begin position="41"/>
        <end position="69"/>
    </location>
</feature>
<proteinExistence type="predicted"/>
<organism evidence="3 4">
    <name type="scientific">Novipirellula herctigrandis</name>
    <dbReference type="NCBI Taxonomy" id="2527986"/>
    <lineage>
        <taxon>Bacteria</taxon>
        <taxon>Pseudomonadati</taxon>
        <taxon>Planctomycetota</taxon>
        <taxon>Planctomycetia</taxon>
        <taxon>Pirellulales</taxon>
        <taxon>Pirellulaceae</taxon>
        <taxon>Novipirellula</taxon>
    </lineage>
</organism>
<dbReference type="Proteomes" id="UP000315010">
    <property type="component" value="Unassembled WGS sequence"/>
</dbReference>
<evidence type="ECO:0000256" key="2">
    <source>
        <dbReference type="SAM" id="Phobius"/>
    </source>
</evidence>
<reference evidence="3 4" key="1">
    <citation type="submission" date="2019-02" db="EMBL/GenBank/DDBJ databases">
        <title>Deep-cultivation of Planctomycetes and their phenomic and genomic characterization uncovers novel biology.</title>
        <authorList>
            <person name="Wiegand S."/>
            <person name="Jogler M."/>
            <person name="Boedeker C."/>
            <person name="Pinto D."/>
            <person name="Vollmers J."/>
            <person name="Rivas-Marin E."/>
            <person name="Kohn T."/>
            <person name="Peeters S.H."/>
            <person name="Heuer A."/>
            <person name="Rast P."/>
            <person name="Oberbeckmann S."/>
            <person name="Bunk B."/>
            <person name="Jeske O."/>
            <person name="Meyerdierks A."/>
            <person name="Storesund J.E."/>
            <person name="Kallscheuer N."/>
            <person name="Luecker S."/>
            <person name="Lage O.M."/>
            <person name="Pohl T."/>
            <person name="Merkel B.J."/>
            <person name="Hornburger P."/>
            <person name="Mueller R.-W."/>
            <person name="Bruemmer F."/>
            <person name="Labrenz M."/>
            <person name="Spormann A.M."/>
            <person name="Op Den Camp H."/>
            <person name="Overmann J."/>
            <person name="Amann R."/>
            <person name="Jetten M.S.M."/>
            <person name="Mascher T."/>
            <person name="Medema M.H."/>
            <person name="Devos D.P."/>
            <person name="Kaster A.-K."/>
            <person name="Ovreas L."/>
            <person name="Rohde M."/>
            <person name="Galperin M.Y."/>
            <person name="Jogler C."/>
        </authorList>
    </citation>
    <scope>NUCLEOTIDE SEQUENCE [LARGE SCALE GENOMIC DNA]</scope>
    <source>
        <strain evidence="3 4">CA13</strain>
    </source>
</reference>
<dbReference type="InterPro" id="IPR046031">
    <property type="entry name" value="DUF5989"/>
</dbReference>
<dbReference type="OrthoDB" id="291192at2"/>
<dbReference type="AlphaFoldDB" id="A0A5C5Z8H4"/>
<keyword evidence="2" id="KW-1133">Transmembrane helix</keyword>
<name>A0A5C5Z8H4_9BACT</name>
<evidence type="ECO:0000256" key="1">
    <source>
        <dbReference type="SAM" id="MobiDB-lite"/>
    </source>
</evidence>
<dbReference type="Pfam" id="PF19451">
    <property type="entry name" value="DUF5989"/>
    <property type="match status" value="1"/>
</dbReference>
<keyword evidence="2" id="KW-0812">Transmembrane</keyword>
<gene>
    <name evidence="3" type="ORF">CA13_42860</name>
</gene>